<organism evidence="3 4">
    <name type="scientific">Phytophthora cactorum</name>
    <dbReference type="NCBI Taxonomy" id="29920"/>
    <lineage>
        <taxon>Eukaryota</taxon>
        <taxon>Sar</taxon>
        <taxon>Stramenopiles</taxon>
        <taxon>Oomycota</taxon>
        <taxon>Peronosporomycetes</taxon>
        <taxon>Peronosporales</taxon>
        <taxon>Peronosporaceae</taxon>
        <taxon>Phytophthora</taxon>
    </lineage>
</organism>
<gene>
    <name evidence="1" type="ORF">PC115_g7903</name>
    <name evidence="2" type="ORF">PC118_g4798</name>
    <name evidence="3" type="ORF">PC129_g6680</name>
</gene>
<comment type="caution">
    <text evidence="3">The sequence shown here is derived from an EMBL/GenBank/DDBJ whole genome shotgun (WGS) entry which is preliminary data.</text>
</comment>
<dbReference type="Proteomes" id="UP000774804">
    <property type="component" value="Unassembled WGS sequence"/>
</dbReference>
<evidence type="ECO:0000313" key="3">
    <source>
        <dbReference type="EMBL" id="KAG3222604.1"/>
    </source>
</evidence>
<dbReference type="EMBL" id="RCMV01000174">
    <property type="protein sequence ID" value="KAG3222604.1"/>
    <property type="molecule type" value="Genomic_DNA"/>
</dbReference>
<evidence type="ECO:0000313" key="1">
    <source>
        <dbReference type="EMBL" id="KAG2926469.1"/>
    </source>
</evidence>
<sequence length="53" mass="6445">MRLRCPQASVHYIYTVSEYMLPFAHLHHDVDYIYQEDNASIHRFKLTMGFFDH</sequence>
<evidence type="ECO:0000313" key="4">
    <source>
        <dbReference type="Proteomes" id="UP000760860"/>
    </source>
</evidence>
<evidence type="ECO:0000313" key="2">
    <source>
        <dbReference type="EMBL" id="KAG2992001.1"/>
    </source>
</evidence>
<dbReference type="AlphaFoldDB" id="A0A8T1IC47"/>
<reference evidence="3" key="1">
    <citation type="submission" date="2018-05" db="EMBL/GenBank/DDBJ databases">
        <title>Effector identification in a new, highly contiguous assembly of the strawberry crown rot pathogen Phytophthora cactorum.</title>
        <authorList>
            <person name="Armitage A.D."/>
            <person name="Nellist C.F."/>
            <person name="Bates H."/>
            <person name="Vickerstaff R.J."/>
            <person name="Harrison R.J."/>
        </authorList>
    </citation>
    <scope>NUCLEOTIDE SEQUENCE</scope>
    <source>
        <strain evidence="1">4032</strain>
        <strain evidence="2">P415</strain>
        <strain evidence="3">P421</strain>
    </source>
</reference>
<dbReference type="Proteomes" id="UP000760860">
    <property type="component" value="Unassembled WGS sequence"/>
</dbReference>
<accession>A0A8T1IC47</accession>
<dbReference type="Proteomes" id="UP000697107">
    <property type="component" value="Unassembled WGS sequence"/>
</dbReference>
<dbReference type="EMBL" id="RCMI01000196">
    <property type="protein sequence ID" value="KAG2926469.1"/>
    <property type="molecule type" value="Genomic_DNA"/>
</dbReference>
<proteinExistence type="predicted"/>
<protein>
    <submittedName>
        <fullName evidence="3">Uncharacterized protein</fullName>
    </submittedName>
</protein>
<dbReference type="EMBL" id="RCML01000093">
    <property type="protein sequence ID" value="KAG2992001.1"/>
    <property type="molecule type" value="Genomic_DNA"/>
</dbReference>
<name>A0A8T1IC47_9STRA</name>